<keyword evidence="2" id="KW-1185">Reference proteome</keyword>
<dbReference type="RefSeq" id="WP_218093583.1">
    <property type="nucleotide sequence ID" value="NZ_CAJVAS010000018.1"/>
</dbReference>
<dbReference type="Proteomes" id="UP000693672">
    <property type="component" value="Unassembled WGS sequence"/>
</dbReference>
<organism evidence="1 2">
    <name type="scientific">Paenibacillus solanacearum</name>
    <dbReference type="NCBI Taxonomy" id="2048548"/>
    <lineage>
        <taxon>Bacteria</taxon>
        <taxon>Bacillati</taxon>
        <taxon>Bacillota</taxon>
        <taxon>Bacilli</taxon>
        <taxon>Bacillales</taxon>
        <taxon>Paenibacillaceae</taxon>
        <taxon>Paenibacillus</taxon>
    </lineage>
</organism>
<proteinExistence type="predicted"/>
<gene>
    <name evidence="1" type="ORF">PAESOLCIP111_03842</name>
</gene>
<reference evidence="1" key="1">
    <citation type="submission" date="2021-06" db="EMBL/GenBank/DDBJ databases">
        <authorList>
            <person name="Criscuolo A."/>
        </authorList>
    </citation>
    <scope>NUCLEOTIDE SEQUENCE</scope>
    <source>
        <strain evidence="1">CIP111600</strain>
    </source>
</reference>
<name>A0A916NJN7_9BACL</name>
<evidence type="ECO:0000313" key="2">
    <source>
        <dbReference type="Proteomes" id="UP000693672"/>
    </source>
</evidence>
<accession>A0A916NJN7</accession>
<protein>
    <submittedName>
        <fullName evidence="1">Uncharacterized protein</fullName>
    </submittedName>
</protein>
<evidence type="ECO:0000313" key="1">
    <source>
        <dbReference type="EMBL" id="CAG7637426.1"/>
    </source>
</evidence>
<comment type="caution">
    <text evidence="1">The sequence shown here is derived from an EMBL/GenBank/DDBJ whole genome shotgun (WGS) entry which is preliminary data.</text>
</comment>
<dbReference type="AlphaFoldDB" id="A0A916NJN7"/>
<sequence length="56" mass="6574">MVVSEELCEKEIVMHKLCDMGLDQIANWLNALPEDKWKTMFMLYWPTLVKKCGIEA</sequence>
<dbReference type="EMBL" id="CAJVAS010000018">
    <property type="protein sequence ID" value="CAG7637426.1"/>
    <property type="molecule type" value="Genomic_DNA"/>
</dbReference>